<dbReference type="Gene3D" id="3.40.50.10310">
    <property type="entry name" value="Creatininase"/>
    <property type="match status" value="1"/>
</dbReference>
<proteinExistence type="inferred from homology"/>
<evidence type="ECO:0000256" key="1">
    <source>
        <dbReference type="ARBA" id="ARBA00001947"/>
    </source>
</evidence>
<evidence type="ECO:0000313" key="6">
    <source>
        <dbReference type="EMBL" id="NOU71596.1"/>
    </source>
</evidence>
<evidence type="ECO:0000256" key="4">
    <source>
        <dbReference type="ARBA" id="ARBA00022833"/>
    </source>
</evidence>
<dbReference type="PANTHER" id="PTHR35005">
    <property type="entry name" value="3-DEHYDRO-SCYLLO-INOSOSE HYDROLASE"/>
    <property type="match status" value="1"/>
</dbReference>
<accession>A0ABX1XUG2</accession>
<reference evidence="6 7" key="1">
    <citation type="submission" date="2019-10" db="EMBL/GenBank/DDBJ databases">
        <title>Description of Paenibacillus terrestris sp. nov.</title>
        <authorList>
            <person name="Carlier A."/>
            <person name="Qi S."/>
        </authorList>
    </citation>
    <scope>NUCLEOTIDE SEQUENCE [LARGE SCALE GENOMIC DNA]</scope>
    <source>
        <strain evidence="6 7">LMG 31458</strain>
    </source>
</reference>
<keyword evidence="3" id="KW-0378">Hydrolase</keyword>
<evidence type="ECO:0000256" key="5">
    <source>
        <dbReference type="ARBA" id="ARBA00024029"/>
    </source>
</evidence>
<evidence type="ECO:0000313" key="7">
    <source>
        <dbReference type="Proteomes" id="UP000616779"/>
    </source>
</evidence>
<protein>
    <submittedName>
        <fullName evidence="6">Creatininase family protein</fullName>
    </submittedName>
</protein>
<organism evidence="6 7">
    <name type="scientific">Paenibacillus phytorum</name>
    <dbReference type="NCBI Taxonomy" id="2654977"/>
    <lineage>
        <taxon>Bacteria</taxon>
        <taxon>Bacillati</taxon>
        <taxon>Bacillota</taxon>
        <taxon>Bacilli</taxon>
        <taxon>Bacillales</taxon>
        <taxon>Paenibacillaceae</taxon>
        <taxon>Paenibacillus</taxon>
    </lineage>
</organism>
<keyword evidence="4" id="KW-0862">Zinc</keyword>
<dbReference type="InterPro" id="IPR003785">
    <property type="entry name" value="Creatininase/forma_Hydrolase"/>
</dbReference>
<dbReference type="InterPro" id="IPR024087">
    <property type="entry name" value="Creatininase-like_sf"/>
</dbReference>
<gene>
    <name evidence="6" type="ORF">GC098_09200</name>
</gene>
<dbReference type="RefSeq" id="WP_171642918.1">
    <property type="nucleotide sequence ID" value="NZ_WHOA01000072.1"/>
</dbReference>
<comment type="caution">
    <text evidence="6">The sequence shown here is derived from an EMBL/GenBank/DDBJ whole genome shotgun (WGS) entry which is preliminary data.</text>
</comment>
<sequence length="261" mass="28507">MTIPYFHHETRETLKQKASQGFVAVIPLAATEQHGPHLPVYTDTLICDHIAANACVKASTSVNLLVAPTLTIGCSQHHLSYGGTLSFSSSTYLHMLQEIGESLIAGGFRRILFLNGHGGNEPLMHQAAQDLAVNHKIWTASASYWSLCRAELTDLQASEMGMVPGHAGGFETSLIAALAPQLVRWDQIRDSHPKREWINAGPPGTFVGRHGLLTGDDGYTDTALTADAAKGELYLQAMIDAAARWLVQVCQWMNTEEEFER</sequence>
<name>A0ABX1XUG2_9BACL</name>
<evidence type="ECO:0000256" key="2">
    <source>
        <dbReference type="ARBA" id="ARBA00022723"/>
    </source>
</evidence>
<dbReference type="PANTHER" id="PTHR35005:SF1">
    <property type="entry name" value="2-AMINO-5-FORMYLAMINO-6-RIBOSYLAMINOPYRIMIDIN-4(3H)-ONE 5'-MONOPHOSPHATE DEFORMYLASE"/>
    <property type="match status" value="1"/>
</dbReference>
<evidence type="ECO:0000256" key="3">
    <source>
        <dbReference type="ARBA" id="ARBA00022801"/>
    </source>
</evidence>
<keyword evidence="7" id="KW-1185">Reference proteome</keyword>
<keyword evidence="2" id="KW-0479">Metal-binding</keyword>
<dbReference type="Pfam" id="PF02633">
    <property type="entry name" value="Creatininase"/>
    <property type="match status" value="1"/>
</dbReference>
<dbReference type="SUPFAM" id="SSF102215">
    <property type="entry name" value="Creatininase"/>
    <property type="match status" value="1"/>
</dbReference>
<dbReference type="Proteomes" id="UP000616779">
    <property type="component" value="Unassembled WGS sequence"/>
</dbReference>
<dbReference type="EMBL" id="WHOA01000072">
    <property type="protein sequence ID" value="NOU71596.1"/>
    <property type="molecule type" value="Genomic_DNA"/>
</dbReference>
<comment type="similarity">
    <text evidence="5">Belongs to the creatininase superfamily.</text>
</comment>
<comment type="cofactor">
    <cofactor evidence="1">
        <name>Zn(2+)</name>
        <dbReference type="ChEBI" id="CHEBI:29105"/>
    </cofactor>
</comment>